<accession>A0ACD3REV4</accession>
<organism evidence="1 2">
    <name type="scientific">Larimichthys crocea</name>
    <name type="common">Large yellow croaker</name>
    <name type="synonym">Pseudosciaena crocea</name>
    <dbReference type="NCBI Taxonomy" id="215358"/>
    <lineage>
        <taxon>Eukaryota</taxon>
        <taxon>Metazoa</taxon>
        <taxon>Chordata</taxon>
        <taxon>Craniata</taxon>
        <taxon>Vertebrata</taxon>
        <taxon>Euteleostomi</taxon>
        <taxon>Actinopterygii</taxon>
        <taxon>Neopterygii</taxon>
        <taxon>Teleostei</taxon>
        <taxon>Neoteleostei</taxon>
        <taxon>Acanthomorphata</taxon>
        <taxon>Eupercaria</taxon>
        <taxon>Sciaenidae</taxon>
        <taxon>Larimichthys</taxon>
    </lineage>
</organism>
<reference evidence="1" key="1">
    <citation type="submission" date="2018-11" db="EMBL/GenBank/DDBJ databases">
        <title>The sequence and de novo assembly of Larimichthys crocea genome using PacBio and Hi-C technologies.</title>
        <authorList>
            <person name="Xu P."/>
            <person name="Chen B."/>
            <person name="Zhou Z."/>
            <person name="Ke Q."/>
            <person name="Wu Y."/>
            <person name="Bai H."/>
            <person name="Pu F."/>
        </authorList>
    </citation>
    <scope>NUCLEOTIDE SEQUENCE</scope>
    <source>
        <tissue evidence="1">Muscle</tissue>
    </source>
</reference>
<protein>
    <submittedName>
        <fullName evidence="1">Uncharacterized protein</fullName>
    </submittedName>
</protein>
<comment type="caution">
    <text evidence="1">The sequence shown here is derived from an EMBL/GenBank/DDBJ whole genome shotgun (WGS) entry which is preliminary data.</text>
</comment>
<dbReference type="EMBL" id="CM011679">
    <property type="protein sequence ID" value="TMS17885.1"/>
    <property type="molecule type" value="Genomic_DNA"/>
</dbReference>
<proteinExistence type="predicted"/>
<evidence type="ECO:0000313" key="2">
    <source>
        <dbReference type="Proteomes" id="UP000793456"/>
    </source>
</evidence>
<evidence type="ECO:0000313" key="1">
    <source>
        <dbReference type="EMBL" id="TMS17885.1"/>
    </source>
</evidence>
<dbReference type="Proteomes" id="UP000793456">
    <property type="component" value="Chromosome VI"/>
</dbReference>
<sequence length="148" mass="16609">MQGTFFEPSVCRLRLPKPCFPKPLPNSSVRLTKREVLIHVSRINDSDKLVPMALVVKRNPIWFWQNPKYQPTIFTLSDLLQGDEVLTPGVSEQHILDYKGTYGDIFSGKLDSEAGSLSVTVSGQGSSMLQSCFGKLKKEKLDVKKLLK</sequence>
<name>A0ACD3REV4_LARCR</name>
<keyword evidence="2" id="KW-1185">Reference proteome</keyword>
<gene>
    <name evidence="1" type="ORF">E3U43_010211</name>
</gene>